<dbReference type="Pfam" id="PF03106">
    <property type="entry name" value="WRKY"/>
    <property type="match status" value="1"/>
</dbReference>
<reference evidence="8 9" key="2">
    <citation type="submission" date="2020-07" db="EMBL/GenBank/DDBJ databases">
        <title>Genome assembly of wild tea tree DASZ reveals pedigree and selection history of tea varieties.</title>
        <authorList>
            <person name="Zhang W."/>
        </authorList>
    </citation>
    <scope>NUCLEOTIDE SEQUENCE [LARGE SCALE GENOMIC DNA]</scope>
    <source>
        <strain evidence="9">cv. G240</strain>
        <tissue evidence="8">Leaf</tissue>
    </source>
</reference>
<feature type="region of interest" description="Disordered" evidence="6">
    <location>
        <begin position="75"/>
        <end position="113"/>
    </location>
</feature>
<dbReference type="GO" id="GO:0005634">
    <property type="term" value="C:nucleus"/>
    <property type="evidence" value="ECO:0007669"/>
    <property type="project" value="UniProtKB-SubCell"/>
</dbReference>
<accession>A0A7J7GJT5</accession>
<evidence type="ECO:0000313" key="8">
    <source>
        <dbReference type="EMBL" id="KAF5941069.1"/>
    </source>
</evidence>
<dbReference type="GO" id="GO:0003700">
    <property type="term" value="F:DNA-binding transcription factor activity"/>
    <property type="evidence" value="ECO:0007669"/>
    <property type="project" value="InterPro"/>
</dbReference>
<keyword evidence="5" id="KW-0539">Nucleus</keyword>
<evidence type="ECO:0000256" key="6">
    <source>
        <dbReference type="SAM" id="MobiDB-lite"/>
    </source>
</evidence>
<sequence length="333" mass="36934">MNSSLPENLSSDRKKAIKELIRGRELTNQLLTRLVLGKPHAGEFAADELVVKIMGSFSETIMIILSGSGATIDEAVGSPSSDGRKSEDSGESSKCTPPAMKDRRGCYKRRKTSQTWTRETPTLIDDGHAWRKYGQKVILNAKHPRNYFRCTHKFDQGCQATKQVQLTEDEPPMYRTTYHGFHTCKNPLNKSPHHDDHISLDSGRNSVLLNFGSNSNPNPNSNHNKSSHNPYYPTTTTTTTTFPLIKQEYKEDQKPSDLNPNQLSASDYFWSPDLAMFESSGPLTGLSSGSDHGDVMSSGVYSCTASTHSHGLDMDDMMVGAGDFADDVLQFEF</sequence>
<keyword evidence="3" id="KW-0238">DNA-binding</keyword>
<evidence type="ECO:0000256" key="3">
    <source>
        <dbReference type="ARBA" id="ARBA00023125"/>
    </source>
</evidence>
<reference evidence="9" key="1">
    <citation type="journal article" date="2020" name="Nat. Commun.">
        <title>Genome assembly of wild tea tree DASZ reveals pedigree and selection history of tea varieties.</title>
        <authorList>
            <person name="Zhang W."/>
            <person name="Zhang Y."/>
            <person name="Qiu H."/>
            <person name="Guo Y."/>
            <person name="Wan H."/>
            <person name="Zhang X."/>
            <person name="Scossa F."/>
            <person name="Alseekh S."/>
            <person name="Zhang Q."/>
            <person name="Wang P."/>
            <person name="Xu L."/>
            <person name="Schmidt M.H."/>
            <person name="Jia X."/>
            <person name="Li D."/>
            <person name="Zhu A."/>
            <person name="Guo F."/>
            <person name="Chen W."/>
            <person name="Ni D."/>
            <person name="Usadel B."/>
            <person name="Fernie A.R."/>
            <person name="Wen W."/>
        </authorList>
    </citation>
    <scope>NUCLEOTIDE SEQUENCE [LARGE SCALE GENOMIC DNA]</scope>
    <source>
        <strain evidence="9">cv. G240</strain>
    </source>
</reference>
<dbReference type="GO" id="GO:0043565">
    <property type="term" value="F:sequence-specific DNA binding"/>
    <property type="evidence" value="ECO:0007669"/>
    <property type="project" value="InterPro"/>
</dbReference>
<protein>
    <recommendedName>
        <fullName evidence="7">WRKY domain-containing protein</fullName>
    </recommendedName>
</protein>
<evidence type="ECO:0000256" key="5">
    <source>
        <dbReference type="ARBA" id="ARBA00023242"/>
    </source>
</evidence>
<comment type="subcellular location">
    <subcellularLocation>
        <location evidence="1">Nucleus</location>
    </subcellularLocation>
</comment>
<keyword evidence="2" id="KW-0805">Transcription regulation</keyword>
<feature type="domain" description="WRKY" evidence="7">
    <location>
        <begin position="119"/>
        <end position="187"/>
    </location>
</feature>
<dbReference type="InterPro" id="IPR044810">
    <property type="entry name" value="WRKY_plant"/>
</dbReference>
<dbReference type="EMBL" id="JACBKZ010000010">
    <property type="protein sequence ID" value="KAF5941069.1"/>
    <property type="molecule type" value="Genomic_DNA"/>
</dbReference>
<feature type="region of interest" description="Disordered" evidence="6">
    <location>
        <begin position="208"/>
        <end position="237"/>
    </location>
</feature>
<dbReference type="SUPFAM" id="SSF118290">
    <property type="entry name" value="WRKY DNA-binding domain"/>
    <property type="match status" value="1"/>
</dbReference>
<dbReference type="PROSITE" id="PS50811">
    <property type="entry name" value="WRKY"/>
    <property type="match status" value="1"/>
</dbReference>
<comment type="caution">
    <text evidence="8">The sequence shown here is derived from an EMBL/GenBank/DDBJ whole genome shotgun (WGS) entry which is preliminary data.</text>
</comment>
<dbReference type="Proteomes" id="UP000593564">
    <property type="component" value="Unassembled WGS sequence"/>
</dbReference>
<dbReference type="InterPro" id="IPR003657">
    <property type="entry name" value="WRKY_dom"/>
</dbReference>
<proteinExistence type="predicted"/>
<evidence type="ECO:0000259" key="7">
    <source>
        <dbReference type="PROSITE" id="PS50811"/>
    </source>
</evidence>
<dbReference type="PANTHER" id="PTHR31282">
    <property type="entry name" value="WRKY TRANSCRIPTION FACTOR 21-RELATED"/>
    <property type="match status" value="1"/>
</dbReference>
<dbReference type="InterPro" id="IPR036576">
    <property type="entry name" value="WRKY_dom_sf"/>
</dbReference>
<evidence type="ECO:0000256" key="4">
    <source>
        <dbReference type="ARBA" id="ARBA00023163"/>
    </source>
</evidence>
<dbReference type="Gene3D" id="2.20.25.80">
    <property type="entry name" value="WRKY domain"/>
    <property type="match status" value="1"/>
</dbReference>
<feature type="compositionally biased region" description="Low complexity" evidence="6">
    <location>
        <begin position="213"/>
        <end position="237"/>
    </location>
</feature>
<evidence type="ECO:0000256" key="1">
    <source>
        <dbReference type="ARBA" id="ARBA00004123"/>
    </source>
</evidence>
<evidence type="ECO:0000256" key="2">
    <source>
        <dbReference type="ARBA" id="ARBA00023015"/>
    </source>
</evidence>
<dbReference type="SMART" id="SM00774">
    <property type="entry name" value="WRKY"/>
    <property type="match status" value="1"/>
</dbReference>
<keyword evidence="9" id="KW-1185">Reference proteome</keyword>
<evidence type="ECO:0000313" key="9">
    <source>
        <dbReference type="Proteomes" id="UP000593564"/>
    </source>
</evidence>
<organism evidence="8 9">
    <name type="scientific">Camellia sinensis</name>
    <name type="common">Tea plant</name>
    <name type="synonym">Thea sinensis</name>
    <dbReference type="NCBI Taxonomy" id="4442"/>
    <lineage>
        <taxon>Eukaryota</taxon>
        <taxon>Viridiplantae</taxon>
        <taxon>Streptophyta</taxon>
        <taxon>Embryophyta</taxon>
        <taxon>Tracheophyta</taxon>
        <taxon>Spermatophyta</taxon>
        <taxon>Magnoliopsida</taxon>
        <taxon>eudicotyledons</taxon>
        <taxon>Gunneridae</taxon>
        <taxon>Pentapetalae</taxon>
        <taxon>asterids</taxon>
        <taxon>Ericales</taxon>
        <taxon>Theaceae</taxon>
        <taxon>Camellia</taxon>
    </lineage>
</organism>
<dbReference type="AlphaFoldDB" id="A0A7J7GJT5"/>
<keyword evidence="4" id="KW-0804">Transcription</keyword>
<name>A0A7J7GJT5_CAMSI</name>
<gene>
    <name evidence="8" type="ORF">HYC85_022236</name>
</gene>